<evidence type="ECO:0000256" key="2">
    <source>
        <dbReference type="ARBA" id="ARBA00006906"/>
    </source>
</evidence>
<proteinExistence type="inferred from homology"/>
<comment type="similarity">
    <text evidence="2">Belongs to the KHG/KDPG aldolase family.</text>
</comment>
<dbReference type="Proteomes" id="UP000824140">
    <property type="component" value="Unassembled WGS sequence"/>
</dbReference>
<evidence type="ECO:0000256" key="4">
    <source>
        <dbReference type="ARBA" id="ARBA00023239"/>
    </source>
</evidence>
<comment type="pathway">
    <text evidence="1">Carbohydrate acid metabolism.</text>
</comment>
<protein>
    <submittedName>
        <fullName evidence="6">Bifunctional 4-hydroxy-2-oxoglutarate aldolase/2-dehydro-3-deoxy-phosphogluconate aldolase</fullName>
    </submittedName>
</protein>
<dbReference type="NCBIfam" id="TIGR01182">
    <property type="entry name" value="eda"/>
    <property type="match status" value="1"/>
</dbReference>
<accession>A0A9D1FZQ1</accession>
<dbReference type="PANTHER" id="PTHR30246">
    <property type="entry name" value="2-KETO-3-DEOXY-6-PHOSPHOGLUCONATE ALDOLASE"/>
    <property type="match status" value="1"/>
</dbReference>
<comment type="caution">
    <text evidence="6">The sequence shown here is derived from an EMBL/GenBank/DDBJ whole genome shotgun (WGS) entry which is preliminary data.</text>
</comment>
<dbReference type="InterPro" id="IPR013785">
    <property type="entry name" value="Aldolase_TIM"/>
</dbReference>
<dbReference type="GO" id="GO:0016829">
    <property type="term" value="F:lyase activity"/>
    <property type="evidence" value="ECO:0007669"/>
    <property type="project" value="UniProtKB-KW"/>
</dbReference>
<organism evidence="6 7">
    <name type="scientific">Candidatus Alectryocaccomicrobium excrementavium</name>
    <dbReference type="NCBI Taxonomy" id="2840668"/>
    <lineage>
        <taxon>Bacteria</taxon>
        <taxon>Bacillati</taxon>
        <taxon>Bacillota</taxon>
        <taxon>Clostridia</taxon>
        <taxon>Candidatus Alectryocaccomicrobium</taxon>
    </lineage>
</organism>
<reference evidence="6" key="2">
    <citation type="journal article" date="2021" name="PeerJ">
        <title>Extensive microbial diversity within the chicken gut microbiome revealed by metagenomics and culture.</title>
        <authorList>
            <person name="Gilroy R."/>
            <person name="Ravi A."/>
            <person name="Getino M."/>
            <person name="Pursley I."/>
            <person name="Horton D.L."/>
            <person name="Alikhan N.F."/>
            <person name="Baker D."/>
            <person name="Gharbi K."/>
            <person name="Hall N."/>
            <person name="Watson M."/>
            <person name="Adriaenssens E.M."/>
            <person name="Foster-Nyarko E."/>
            <person name="Jarju S."/>
            <person name="Secka A."/>
            <person name="Antonio M."/>
            <person name="Oren A."/>
            <person name="Chaudhuri R.R."/>
            <person name="La Ragione R."/>
            <person name="Hildebrand F."/>
            <person name="Pallen M.J."/>
        </authorList>
    </citation>
    <scope>NUCLEOTIDE SEQUENCE</scope>
    <source>
        <strain evidence="6">13766</strain>
    </source>
</reference>
<dbReference type="Gene3D" id="3.20.20.70">
    <property type="entry name" value="Aldolase class I"/>
    <property type="match status" value="1"/>
</dbReference>
<name>A0A9D1FZQ1_9FIRM</name>
<evidence type="ECO:0000313" key="7">
    <source>
        <dbReference type="Proteomes" id="UP000824140"/>
    </source>
</evidence>
<evidence type="ECO:0000256" key="1">
    <source>
        <dbReference type="ARBA" id="ARBA00004761"/>
    </source>
</evidence>
<sequence length="215" mass="22494">MSELTMQHVRESKIIAIARGQAPEKMLSLAKALLEGGVDMMEIPFNQSDAQSWQGTAAAIRSIRDGLPEMYIGAGTVLTTLQLAIAREAGAQFIVSPNTDRPIIHAIKALGLLAFPGAMTPTEAQRAYAAGADAVKIFPAGALGPSYLKALASPLSHIPFLAVGGIDDTNIAGFLRAGAIGAGVGGNLVNREWIEREEWGKCTALARAYVAAARG</sequence>
<dbReference type="CDD" id="cd00452">
    <property type="entry name" value="KDPG_aldolase"/>
    <property type="match status" value="1"/>
</dbReference>
<dbReference type="InterPro" id="IPR000887">
    <property type="entry name" value="Aldlse_KDPG_KHG"/>
</dbReference>
<dbReference type="Pfam" id="PF01081">
    <property type="entry name" value="Aldolase"/>
    <property type="match status" value="1"/>
</dbReference>
<dbReference type="AlphaFoldDB" id="A0A9D1FZQ1"/>
<reference evidence="6" key="1">
    <citation type="submission" date="2020-10" db="EMBL/GenBank/DDBJ databases">
        <authorList>
            <person name="Gilroy R."/>
        </authorList>
    </citation>
    <scope>NUCLEOTIDE SEQUENCE</scope>
    <source>
        <strain evidence="6">13766</strain>
    </source>
</reference>
<dbReference type="EMBL" id="DVJN01000076">
    <property type="protein sequence ID" value="HIS92108.1"/>
    <property type="molecule type" value="Genomic_DNA"/>
</dbReference>
<comment type="subunit">
    <text evidence="3">Homotrimer.</text>
</comment>
<dbReference type="SUPFAM" id="SSF51569">
    <property type="entry name" value="Aldolase"/>
    <property type="match status" value="1"/>
</dbReference>
<keyword evidence="4" id="KW-0456">Lyase</keyword>
<keyword evidence="5" id="KW-0119">Carbohydrate metabolism</keyword>
<evidence type="ECO:0000256" key="5">
    <source>
        <dbReference type="ARBA" id="ARBA00023277"/>
    </source>
</evidence>
<gene>
    <name evidence="6" type="ORF">IAA84_03735</name>
</gene>
<dbReference type="PANTHER" id="PTHR30246:SF1">
    <property type="entry name" value="2-DEHYDRO-3-DEOXY-6-PHOSPHOGALACTONATE ALDOLASE-RELATED"/>
    <property type="match status" value="1"/>
</dbReference>
<evidence type="ECO:0000256" key="3">
    <source>
        <dbReference type="ARBA" id="ARBA00011233"/>
    </source>
</evidence>
<evidence type="ECO:0000313" key="6">
    <source>
        <dbReference type="EMBL" id="HIS92108.1"/>
    </source>
</evidence>